<feature type="domain" description="Protein kinase" evidence="18">
    <location>
        <begin position="633"/>
        <end position="908"/>
    </location>
</feature>
<keyword evidence="8" id="KW-0418">Kinase</keyword>
<dbReference type="InterPro" id="IPR002902">
    <property type="entry name" value="GNK2"/>
</dbReference>
<dbReference type="FunFam" id="3.30.200.20:FF:000727">
    <property type="entry name" value="Cysteine-rich RLK (RECEPTOR-like protein kinase) 23"/>
    <property type="match status" value="1"/>
</dbReference>
<keyword evidence="4 16" id="KW-0812">Transmembrane</keyword>
<dbReference type="PROSITE" id="PS51473">
    <property type="entry name" value="GNK2"/>
    <property type="match status" value="4"/>
</dbReference>
<feature type="signal peptide" evidence="17">
    <location>
        <begin position="1"/>
        <end position="34"/>
    </location>
</feature>
<dbReference type="InterPro" id="IPR038408">
    <property type="entry name" value="GNK2_sf"/>
</dbReference>
<evidence type="ECO:0000256" key="7">
    <source>
        <dbReference type="ARBA" id="ARBA00022741"/>
    </source>
</evidence>
<dbReference type="GO" id="GO:0005886">
    <property type="term" value="C:plasma membrane"/>
    <property type="evidence" value="ECO:0007669"/>
    <property type="project" value="TreeGrafter"/>
</dbReference>
<evidence type="ECO:0000256" key="12">
    <source>
        <dbReference type="ARBA" id="ARBA00023170"/>
    </source>
</evidence>
<evidence type="ECO:0008006" key="22">
    <source>
        <dbReference type="Google" id="ProtNLM"/>
    </source>
</evidence>
<dbReference type="SUPFAM" id="SSF56112">
    <property type="entry name" value="Protein kinase-like (PK-like)"/>
    <property type="match status" value="1"/>
</dbReference>
<accession>A0A4V3WP87</accession>
<feature type="domain" description="Gnk2-homologous" evidence="19">
    <location>
        <begin position="146"/>
        <end position="254"/>
    </location>
</feature>
<keyword evidence="5 17" id="KW-0732">Signal</keyword>
<proteinExistence type="predicted"/>
<evidence type="ECO:0000313" key="20">
    <source>
        <dbReference type="EMBL" id="THG15437.1"/>
    </source>
</evidence>
<comment type="subcellular location">
    <subcellularLocation>
        <location evidence="1">Membrane</location>
        <topology evidence="1">Single-pass membrane protein</topology>
    </subcellularLocation>
</comment>
<evidence type="ECO:0000256" key="10">
    <source>
        <dbReference type="ARBA" id="ARBA00022989"/>
    </source>
</evidence>
<dbReference type="SMART" id="SM00220">
    <property type="entry name" value="S_TKc"/>
    <property type="match status" value="1"/>
</dbReference>
<feature type="compositionally biased region" description="Pro residues" evidence="15">
    <location>
        <begin position="543"/>
        <end position="555"/>
    </location>
</feature>
<dbReference type="CDD" id="cd23509">
    <property type="entry name" value="Gnk2-like"/>
    <property type="match status" value="4"/>
</dbReference>
<feature type="domain" description="Gnk2-homologous" evidence="19">
    <location>
        <begin position="428"/>
        <end position="536"/>
    </location>
</feature>
<feature type="binding site" evidence="14">
    <location>
        <position position="661"/>
    </location>
    <ligand>
        <name>ATP</name>
        <dbReference type="ChEBI" id="CHEBI:30616"/>
    </ligand>
</feature>
<dbReference type="EMBL" id="SDRB02004703">
    <property type="protein sequence ID" value="THG15437.1"/>
    <property type="molecule type" value="Genomic_DNA"/>
</dbReference>
<dbReference type="GO" id="GO:0042742">
    <property type="term" value="P:defense response to bacterium"/>
    <property type="evidence" value="ECO:0007669"/>
    <property type="project" value="TreeGrafter"/>
</dbReference>
<dbReference type="Gene3D" id="3.30.430.20">
    <property type="entry name" value="Gnk2 domain, C-X8-C-X2-C motif"/>
    <property type="match status" value="4"/>
</dbReference>
<organism evidence="20 21">
    <name type="scientific">Camellia sinensis var. sinensis</name>
    <name type="common">China tea</name>
    <dbReference type="NCBI Taxonomy" id="542762"/>
    <lineage>
        <taxon>Eukaryota</taxon>
        <taxon>Viridiplantae</taxon>
        <taxon>Streptophyta</taxon>
        <taxon>Embryophyta</taxon>
        <taxon>Tracheophyta</taxon>
        <taxon>Spermatophyta</taxon>
        <taxon>Magnoliopsida</taxon>
        <taxon>eudicotyledons</taxon>
        <taxon>Gunneridae</taxon>
        <taxon>Pentapetalae</taxon>
        <taxon>asterids</taxon>
        <taxon>Ericales</taxon>
        <taxon>Theaceae</taxon>
        <taxon>Camellia</taxon>
    </lineage>
</organism>
<keyword evidence="2" id="KW-0723">Serine/threonine-protein kinase</keyword>
<dbReference type="FunFam" id="3.30.430.20:FF:000003">
    <property type="entry name" value="Cysteine-rich RLK (RECEPTOR-like protein kinase) 10"/>
    <property type="match status" value="2"/>
</dbReference>
<evidence type="ECO:0000259" key="18">
    <source>
        <dbReference type="PROSITE" id="PS50011"/>
    </source>
</evidence>
<dbReference type="GO" id="GO:0005524">
    <property type="term" value="F:ATP binding"/>
    <property type="evidence" value="ECO:0007669"/>
    <property type="project" value="UniProtKB-UniRule"/>
</dbReference>
<dbReference type="InterPro" id="IPR001245">
    <property type="entry name" value="Ser-Thr/Tyr_kinase_cat_dom"/>
</dbReference>
<evidence type="ECO:0000256" key="13">
    <source>
        <dbReference type="ARBA" id="ARBA00023180"/>
    </source>
</evidence>
<dbReference type="STRING" id="542762.A0A4V3WP87"/>
<keyword evidence="11 16" id="KW-0472">Membrane</keyword>
<protein>
    <recommendedName>
        <fullName evidence="22">Cysteine-rich receptor-like protein kinase 10</fullName>
    </recommendedName>
</protein>
<keyword evidence="13" id="KW-0325">Glycoprotein</keyword>
<sequence length="948" mass="105309">MKSLITIMPSLNTSRVFLFLGLLCFLSLSIQVSSVPFGYDCAATITYTPNSTYKSNLDILLSVLSSNATFTYGFYNFTVGQDSSNDVVHGLFLCRGDVSANDCQNCVSTASKELVQLCPKHKTAIAYYDNCLLRYSNQYIFSVLDQSSPHEMHNPINITNNLDRFRQVLSNIMDDVVTRAVKDQSGKKFATKTANVTAVDELYGLAQCTPDISSKDCNTCLSDAISNLPICCEGKQGGRYLFPSCNVRYELYPFYNNATAPPPPPPVLPPTPSPGRARNTGKGGISTQVLIAIIVSIVVFVLLFIIGLCFLISKAKKKYDALQEDTSKNTPNSTYKSNLDILLSVLSSNATFTYGFYNFTVGQDSSNDVVHGLFLCRGDVSANDCQNCVSTASKELVQLCPKHKTAIAYYDNCLLRYSNQYIFSVLDQSSPHEMHNPINITNNLDRFRQVLSNIMDDVVTRAVKDQSGKKFATKTANVTAVDELYGLAQCTPDISSKDCNTCLSDAISNLPICCEGKQGGRYLFPSCNVRYELYPFYNNATAPPPPPPVLPPTPSPGRARNTGKGGISSQVLIAIIVSIVVFVLLFIIGLCFLISKAKKKYDALQEDTIGNEIATVQSLQYDLITIQATTNNFSEENKIGKGGFGDVYKGTLPNGQDIAVKRLSQNSGQGAEEFKNEVVLVAKLQHRNLVRLLGFCLEGEEKILIYEFVANKSLDYFLFDPKKQKELDWPIRYQIVRGIARGILYLHQDSRLRVIHRDLKTSNILLDEEMNAKVSDFGLARIFGVNQTQANTDRVIGTYGYMSPEYAVHGHFSVKSDVFSFGVLVLEIISGKKNSEFYHSDYADDLLSYAWKLWKDERPLEMMDPTLEGSYSRNEVTRCIHIGLLCVQEDPNTRPSMATVFLMLNSYSVTLSFPQKPAFFARNSIGTPTQKRLESSVNEVSITELYPR</sequence>
<evidence type="ECO:0000256" key="4">
    <source>
        <dbReference type="ARBA" id="ARBA00022692"/>
    </source>
</evidence>
<dbReference type="Pfam" id="PF07714">
    <property type="entry name" value="PK_Tyr_Ser-Thr"/>
    <property type="match status" value="1"/>
</dbReference>
<feature type="region of interest" description="Disordered" evidence="15">
    <location>
        <begin position="543"/>
        <end position="562"/>
    </location>
</feature>
<evidence type="ECO:0000256" key="1">
    <source>
        <dbReference type="ARBA" id="ARBA00004167"/>
    </source>
</evidence>
<evidence type="ECO:0000256" key="6">
    <source>
        <dbReference type="ARBA" id="ARBA00022737"/>
    </source>
</evidence>
<feature type="domain" description="Gnk2-homologous" evidence="19">
    <location>
        <begin position="35"/>
        <end position="140"/>
    </location>
</feature>
<feature type="domain" description="Gnk2-homologous" evidence="19">
    <location>
        <begin position="317"/>
        <end position="422"/>
    </location>
</feature>
<dbReference type="InterPro" id="IPR017441">
    <property type="entry name" value="Protein_kinase_ATP_BS"/>
</dbReference>
<keyword evidence="10 16" id="KW-1133">Transmembrane helix</keyword>
<name>A0A4V3WP87_CAMSN</name>
<keyword evidence="6" id="KW-0677">Repeat</keyword>
<feature type="chain" id="PRO_5020191982" description="Cysteine-rich receptor-like protein kinase 10" evidence="17">
    <location>
        <begin position="35"/>
        <end position="948"/>
    </location>
</feature>
<dbReference type="GO" id="GO:0009751">
    <property type="term" value="P:response to salicylic acid"/>
    <property type="evidence" value="ECO:0007669"/>
    <property type="project" value="UniProtKB-ARBA"/>
</dbReference>
<evidence type="ECO:0000256" key="15">
    <source>
        <dbReference type="SAM" id="MobiDB-lite"/>
    </source>
</evidence>
<keyword evidence="12" id="KW-0675">Receptor</keyword>
<keyword evidence="9 14" id="KW-0067">ATP-binding</keyword>
<reference evidence="20 21" key="1">
    <citation type="journal article" date="2018" name="Proc. Natl. Acad. Sci. U.S.A.">
        <title>Draft genome sequence of Camellia sinensis var. sinensis provides insights into the evolution of the tea genome and tea quality.</title>
        <authorList>
            <person name="Wei C."/>
            <person name="Yang H."/>
            <person name="Wang S."/>
            <person name="Zhao J."/>
            <person name="Liu C."/>
            <person name="Gao L."/>
            <person name="Xia E."/>
            <person name="Lu Y."/>
            <person name="Tai Y."/>
            <person name="She G."/>
            <person name="Sun J."/>
            <person name="Cao H."/>
            <person name="Tong W."/>
            <person name="Gao Q."/>
            <person name="Li Y."/>
            <person name="Deng W."/>
            <person name="Jiang X."/>
            <person name="Wang W."/>
            <person name="Chen Q."/>
            <person name="Zhang S."/>
            <person name="Li H."/>
            <person name="Wu J."/>
            <person name="Wang P."/>
            <person name="Li P."/>
            <person name="Shi C."/>
            <person name="Zheng F."/>
            <person name="Jian J."/>
            <person name="Huang B."/>
            <person name="Shan D."/>
            <person name="Shi M."/>
            <person name="Fang C."/>
            <person name="Yue Y."/>
            <person name="Li F."/>
            <person name="Li D."/>
            <person name="Wei S."/>
            <person name="Han B."/>
            <person name="Jiang C."/>
            <person name="Yin Y."/>
            <person name="Xia T."/>
            <person name="Zhang Z."/>
            <person name="Bennetzen J.L."/>
            <person name="Zhao S."/>
            <person name="Wan X."/>
        </authorList>
    </citation>
    <scope>NUCLEOTIDE SEQUENCE [LARGE SCALE GENOMIC DNA]</scope>
    <source>
        <strain evidence="21">cv. Shuchazao</strain>
        <tissue evidence="20">Leaf</tissue>
    </source>
</reference>
<keyword evidence="21" id="KW-1185">Reference proteome</keyword>
<evidence type="ECO:0000256" key="9">
    <source>
        <dbReference type="ARBA" id="ARBA00022840"/>
    </source>
</evidence>
<dbReference type="InterPro" id="IPR011009">
    <property type="entry name" value="Kinase-like_dom_sf"/>
</dbReference>
<dbReference type="PROSITE" id="PS50011">
    <property type="entry name" value="PROTEIN_KINASE_DOM"/>
    <property type="match status" value="1"/>
</dbReference>
<evidence type="ECO:0000256" key="8">
    <source>
        <dbReference type="ARBA" id="ARBA00022777"/>
    </source>
</evidence>
<gene>
    <name evidence="20" type="ORF">TEA_020916</name>
</gene>
<dbReference type="FunFam" id="1.10.510.10:FF:000129">
    <property type="entry name" value="cysteine-rich receptor-like protein kinase 10"/>
    <property type="match status" value="1"/>
</dbReference>
<dbReference type="PANTHER" id="PTHR27002:SF1050">
    <property type="entry name" value="CYSTEINE-RICH RECEPTOR-LIKE PROTEIN KINASE 5"/>
    <property type="match status" value="1"/>
</dbReference>
<evidence type="ECO:0000256" key="17">
    <source>
        <dbReference type="SAM" id="SignalP"/>
    </source>
</evidence>
<evidence type="ECO:0000256" key="2">
    <source>
        <dbReference type="ARBA" id="ARBA00022527"/>
    </source>
</evidence>
<feature type="transmembrane region" description="Helical" evidence="16">
    <location>
        <begin position="571"/>
        <end position="595"/>
    </location>
</feature>
<evidence type="ECO:0000256" key="3">
    <source>
        <dbReference type="ARBA" id="ARBA00022679"/>
    </source>
</evidence>
<dbReference type="PROSITE" id="PS00107">
    <property type="entry name" value="PROTEIN_KINASE_ATP"/>
    <property type="match status" value="1"/>
</dbReference>
<evidence type="ECO:0000256" key="11">
    <source>
        <dbReference type="ARBA" id="ARBA00023136"/>
    </source>
</evidence>
<dbReference type="Proteomes" id="UP000306102">
    <property type="component" value="Unassembled WGS sequence"/>
</dbReference>
<dbReference type="Gene3D" id="3.30.200.20">
    <property type="entry name" value="Phosphorylase Kinase, domain 1"/>
    <property type="match status" value="1"/>
</dbReference>
<evidence type="ECO:0000259" key="19">
    <source>
        <dbReference type="PROSITE" id="PS51473"/>
    </source>
</evidence>
<comment type="caution">
    <text evidence="20">The sequence shown here is derived from an EMBL/GenBank/DDBJ whole genome shotgun (WGS) entry which is preliminary data.</text>
</comment>
<evidence type="ECO:0000256" key="14">
    <source>
        <dbReference type="PROSITE-ProRule" id="PRU10141"/>
    </source>
</evidence>
<evidence type="ECO:0000313" key="21">
    <source>
        <dbReference type="Proteomes" id="UP000306102"/>
    </source>
</evidence>
<dbReference type="Gene3D" id="1.10.510.10">
    <property type="entry name" value="Transferase(Phosphotransferase) domain 1"/>
    <property type="match status" value="1"/>
</dbReference>
<dbReference type="FunFam" id="3.30.430.20:FF:000002">
    <property type="entry name" value="Cysteine-rich receptor-like protein kinase 10"/>
    <property type="match status" value="2"/>
</dbReference>
<dbReference type="Pfam" id="PF01657">
    <property type="entry name" value="Stress-antifung"/>
    <property type="match status" value="4"/>
</dbReference>
<keyword evidence="3" id="KW-0808">Transferase</keyword>
<evidence type="ECO:0000256" key="5">
    <source>
        <dbReference type="ARBA" id="ARBA00022729"/>
    </source>
</evidence>
<dbReference type="PROSITE" id="PS00108">
    <property type="entry name" value="PROTEIN_KINASE_ST"/>
    <property type="match status" value="1"/>
</dbReference>
<feature type="transmembrane region" description="Helical" evidence="16">
    <location>
        <begin position="289"/>
        <end position="312"/>
    </location>
</feature>
<evidence type="ECO:0000256" key="16">
    <source>
        <dbReference type="SAM" id="Phobius"/>
    </source>
</evidence>
<dbReference type="PANTHER" id="PTHR27002">
    <property type="entry name" value="RECEPTOR-LIKE SERINE/THREONINE-PROTEIN KINASE SD1-8"/>
    <property type="match status" value="1"/>
</dbReference>
<dbReference type="InterPro" id="IPR000719">
    <property type="entry name" value="Prot_kinase_dom"/>
</dbReference>
<dbReference type="GO" id="GO:0004674">
    <property type="term" value="F:protein serine/threonine kinase activity"/>
    <property type="evidence" value="ECO:0007669"/>
    <property type="project" value="UniProtKB-KW"/>
</dbReference>
<dbReference type="CDD" id="cd14066">
    <property type="entry name" value="STKc_IRAK"/>
    <property type="match status" value="1"/>
</dbReference>
<keyword evidence="7 14" id="KW-0547">Nucleotide-binding</keyword>
<dbReference type="InterPro" id="IPR008271">
    <property type="entry name" value="Ser/Thr_kinase_AS"/>
</dbReference>
<dbReference type="AlphaFoldDB" id="A0A4V3WP87"/>